<sequence>MDQSSPSSPPFFSVPFFLKQYRRFRRPRADSHMEPLHQGDTQTDFGKLVIDAFAGMTRTNGAIDQRLLRYYLSLASSYLVLDSSTNSEGGIESWSQGLNRLVDVLVALHRRDELELETVSEASKACSECWSVAGSWRGLDECRDNIRNIAGKLKTLLDANGRTFKGQKVYAP</sequence>
<accession>A0A4R5XGI2</accession>
<keyword evidence="2" id="KW-1185">Reference proteome</keyword>
<dbReference type="EMBL" id="ML170156">
    <property type="protein sequence ID" value="TDL29496.1"/>
    <property type="molecule type" value="Genomic_DNA"/>
</dbReference>
<gene>
    <name evidence="1" type="ORF">BD410DRAFT_779906</name>
</gene>
<protein>
    <submittedName>
        <fullName evidence="1">Uncharacterized protein</fullName>
    </submittedName>
</protein>
<dbReference type="VEuPathDB" id="FungiDB:BD410DRAFT_779906"/>
<reference evidence="1 2" key="1">
    <citation type="submission" date="2018-06" db="EMBL/GenBank/DDBJ databases">
        <title>A transcriptomic atlas of mushroom development highlights an independent origin of complex multicellularity.</title>
        <authorList>
            <consortium name="DOE Joint Genome Institute"/>
            <person name="Krizsan K."/>
            <person name="Almasi E."/>
            <person name="Merenyi Z."/>
            <person name="Sahu N."/>
            <person name="Viragh M."/>
            <person name="Koszo T."/>
            <person name="Mondo S."/>
            <person name="Kiss B."/>
            <person name="Balint B."/>
            <person name="Kues U."/>
            <person name="Barry K."/>
            <person name="Hegedus J.C."/>
            <person name="Henrissat B."/>
            <person name="Johnson J."/>
            <person name="Lipzen A."/>
            <person name="Ohm R."/>
            <person name="Nagy I."/>
            <person name="Pangilinan J."/>
            <person name="Yan J."/>
            <person name="Xiong Y."/>
            <person name="Grigoriev I.V."/>
            <person name="Hibbett D.S."/>
            <person name="Nagy L.G."/>
        </authorList>
    </citation>
    <scope>NUCLEOTIDE SEQUENCE [LARGE SCALE GENOMIC DNA]</scope>
    <source>
        <strain evidence="1 2">SZMC22713</strain>
    </source>
</reference>
<evidence type="ECO:0000313" key="2">
    <source>
        <dbReference type="Proteomes" id="UP000294933"/>
    </source>
</evidence>
<name>A0A4R5XGI2_9AGAM</name>
<proteinExistence type="predicted"/>
<dbReference type="STRING" id="50990.A0A4R5XGI2"/>
<dbReference type="Proteomes" id="UP000294933">
    <property type="component" value="Unassembled WGS sequence"/>
</dbReference>
<dbReference type="OrthoDB" id="3358904at2759"/>
<dbReference type="AlphaFoldDB" id="A0A4R5XGI2"/>
<evidence type="ECO:0000313" key="1">
    <source>
        <dbReference type="EMBL" id="TDL29496.1"/>
    </source>
</evidence>
<organism evidence="1 2">
    <name type="scientific">Rickenella mellea</name>
    <dbReference type="NCBI Taxonomy" id="50990"/>
    <lineage>
        <taxon>Eukaryota</taxon>
        <taxon>Fungi</taxon>
        <taxon>Dikarya</taxon>
        <taxon>Basidiomycota</taxon>
        <taxon>Agaricomycotina</taxon>
        <taxon>Agaricomycetes</taxon>
        <taxon>Hymenochaetales</taxon>
        <taxon>Rickenellaceae</taxon>
        <taxon>Rickenella</taxon>
    </lineage>
</organism>